<dbReference type="Pfam" id="PF14339">
    <property type="entry name" value="DUF4394"/>
    <property type="match status" value="1"/>
</dbReference>
<feature type="domain" description="DUF4394" evidence="1">
    <location>
        <begin position="10"/>
        <end position="126"/>
    </location>
</feature>
<evidence type="ECO:0000259" key="1">
    <source>
        <dbReference type="Pfam" id="PF14339"/>
    </source>
</evidence>
<accession>A0A1C3P113</accession>
<organism evidence="2 3">
    <name type="scientific">Candidatus Protofrankia californiensis</name>
    <dbReference type="NCBI Taxonomy" id="1839754"/>
    <lineage>
        <taxon>Bacteria</taxon>
        <taxon>Bacillati</taxon>
        <taxon>Actinomycetota</taxon>
        <taxon>Actinomycetes</taxon>
        <taxon>Frankiales</taxon>
        <taxon>Frankiaceae</taxon>
        <taxon>Protofrankia</taxon>
    </lineage>
</organism>
<reference evidence="3" key="1">
    <citation type="submission" date="2016-02" db="EMBL/GenBank/DDBJ databases">
        <authorList>
            <person name="Wibberg D."/>
        </authorList>
    </citation>
    <scope>NUCLEOTIDE SEQUENCE [LARGE SCALE GENOMIC DNA]</scope>
</reference>
<dbReference type="AlphaFoldDB" id="A0A1C3P113"/>
<gene>
    <name evidence="2" type="ORF">FDG2_3803</name>
</gene>
<protein>
    <recommendedName>
        <fullName evidence="1">DUF4394 domain-containing protein</fullName>
    </recommendedName>
</protein>
<sequence length="129" mass="12947">MAHVTTGDTALSALGVTGIAYTNNDTSLTTGTTLFDIDTNLDQLAIQSPPNTGVLVATGNLGVNADLNAGFDIYSSLDNTGVSVGSIGFATLSVAGQYGLYSVNLLTGHADPIGQFPAGTVVSDVAVQP</sequence>
<evidence type="ECO:0000313" key="2">
    <source>
        <dbReference type="EMBL" id="SBW23501.1"/>
    </source>
</evidence>
<dbReference type="Proteomes" id="UP000199013">
    <property type="component" value="Unassembled WGS sequence"/>
</dbReference>
<dbReference type="InterPro" id="IPR025507">
    <property type="entry name" value="DUF4394"/>
</dbReference>
<proteinExistence type="predicted"/>
<evidence type="ECO:0000313" key="3">
    <source>
        <dbReference type="Proteomes" id="UP000199013"/>
    </source>
</evidence>
<name>A0A1C3P113_9ACTN</name>
<keyword evidence="3" id="KW-1185">Reference proteome</keyword>
<dbReference type="EMBL" id="FLUV01001595">
    <property type="protein sequence ID" value="SBW23501.1"/>
    <property type="molecule type" value="Genomic_DNA"/>
</dbReference>